<accession>A0A3M7RH43</accession>
<dbReference type="InterPro" id="IPR013602">
    <property type="entry name" value="Dynein_heavy_linker"/>
</dbReference>
<dbReference type="GO" id="GO:0007018">
    <property type="term" value="P:microtubule-based movement"/>
    <property type="evidence" value="ECO:0007669"/>
    <property type="project" value="InterPro"/>
</dbReference>
<evidence type="ECO:0000256" key="1">
    <source>
        <dbReference type="ARBA" id="ARBA00004430"/>
    </source>
</evidence>
<evidence type="ECO:0000256" key="3">
    <source>
        <dbReference type="ARBA" id="ARBA00022490"/>
    </source>
</evidence>
<dbReference type="OrthoDB" id="5593012at2759"/>
<evidence type="ECO:0000256" key="12">
    <source>
        <dbReference type="ARBA" id="ARBA00023212"/>
    </source>
</evidence>
<dbReference type="SMART" id="SM00382">
    <property type="entry name" value="AAA"/>
    <property type="match status" value="2"/>
</dbReference>
<dbReference type="InterPro" id="IPR035699">
    <property type="entry name" value="AAA_6"/>
</dbReference>
<evidence type="ECO:0000256" key="2">
    <source>
        <dbReference type="ARBA" id="ARBA00008887"/>
    </source>
</evidence>
<keyword evidence="10" id="KW-0969">Cilium</keyword>
<dbReference type="InterPro" id="IPR026983">
    <property type="entry name" value="DHC"/>
</dbReference>
<keyword evidence="7" id="KW-0067">ATP-binding</keyword>
<sequence>MSTRNHRPTFMQHFPPLDSKQNEISKNPKIVSRGALTLATPANQIKFHRHASDLIANNYSPKAKDLNTRSIHELNKNSQSWENFHTNSSIEKSNTFYYGSWGYSEQKSLKLPKIEDNKEDTKANRLVKLKALKYITSSRAFVSKLKKEKSKQKKISLVPTVPNKLEKLFSFVLSESDKKIKSENKNDVLLGDNELSDIRIECDNEFKFMPWYTSTYGLTRPNSPDKQTFVRYQKLLNDSITESMLYPLSDDILKSIRNRVNKELLIDELNESVVDFQASIREHYSWSVKKSILDYILKDEDEQERLGVRVVSKKSVSAGRFFFPWHATYQESKLFAKKRLFLYNNFWIHKIFYNFNQKYWNFSLINLDELTKCMPLSIQEFHDLIKQQICDRKKILCCEWINDCRNLISINKTNIELMISLITFDNNERLEIMDSFFETVAIVISSILRNLTEKTLNEFVNFLSSYLNGNHYESNSDTQFRGVLVPHTVIPIVIPLRPNVKLSKFYLDPNLDEIRSILKQIIDHVVLCLWDFPRIETLLFINFKPKRFYLNMLSLNNHLVSMLKSQIDKIIDSNSYGPLNYQKTYDKYIYLLSNNCIQDTNIFMLHKNQVLNDYRAKIEYFKELINEIRILPDRVYLNLYLLECQELNQCLLSRANQCIEIIISKIMVNNLSLNKSICERFDKIVQTMTQYGETPEECVKLIKYVENARFYEAYQLKEKIYESGQNVLFLLDYAFFSKEDLKWNNYTFTWFDNIQPMLINTESKLMKEREDWIARVKDRRSKLSLKIEDCLARVKELRQKDRISEAIQIKAEIDIISSEIESYVKEKSNIIRDEKILEIYEDAEFNALEDIRVLKEPYETLWSLTCRFFALQDKWLASSIDNVDPESVEHEIKEMWKISFKLTKIFKNSDQKGPLRVSLTVKHKLEKFRANLPYIQVFCNPGLKSRHWDSINEILEAEINPSDVISLKEMLEYSKTLESKLDELTEISTLASKEYSLEQALKKMKQSWENMNFNFMQYKNENLYILSSFDDIEALLDDHCVKTTAMKNSPFVAAFKSEVLFWEDELIRMRKILDNWVRFQSSWIYLEPIFGHEDIRQQIPLEGEMFKGVDRSWKEIMLESVKDPRALSVINQDRILNKLEYAVSKLESIHKGLNYYLEDKRLYFPRFFFLSNDELLEILSETKDPLRVQPHLKKCFEGIKLLKFEGEMIEGMLSDENEFVSFKNKIKPNDSKGLVEKWLLKVEKEMQESLHFESVSAIKQVYSMSRFEWISGFAGQIVQAVNMVKWTTEVTGVLIGDKDLENYLNECNKRLEEIVIMVRGQLNSMTRITIEALIVLDVHARDVVECLHQKSVNHVHDFEWMSQLRYYWEEEKICVRIISTFIEYAYEYLGNTTRLVITPLTDRCYRTLMSAIQLNLGGAPEGPAGTGKTETCKDLAKAVAKQCVVFNCSDGLDYKAMSKFFKGLSQSGAWACFDEFNRIELEVLSVVAQQIQTIQRAIAQNKVYFMFEDLELILDPTCSIFITMNPGYAGRSELPDNLKVLFRPVAMMVPDYQLIAQISLYSMGFVEARSLAGKIVSTYKLCSEQLSSQHHYDYGMRAVKTVLSAAAKLKLKYPNEKEHVLILRSIRDVNLPKFLPEDITLFEGIISDLFPDVNRKKVDNDQLEKHLKHCLKSMKLEHTDWFLERTLQVYDMLTIRHGLMIIGDSLSGKTSAYKSLARALSEMAKNGTGSQLSVDYDIINPKSIHIGNLYGRFDAISHEWYDGVLAKIFRTHSTSDSNRKWIVFDGPVDAIWIENMNTVLDDNKKLCLMSGEIIKMSSKQNMIFEARDLEQASPATVSRCGMIYLDPMSLGIRTLIKCWLKNHMPKHLNSKHAKMLECLFEWLVEPCLDHVANSLRQYLNIGQMHLTNSFLRLLSCLMDDMENYFDQEQDNETASYDHILNTKEPTSHQKQVQQDKIDMLVAYFCLGIVWSIGAVLKHDSRNKFSEFFLALIHNLNKSHPKPKDVNFGKSALIPRDNLTVYEYVYVHRNLGLWVKWSSLVETLTIPRTIKPVDVFVTTVETYRQTYFLDKLLMKNFPVLLIGNTGTGKTSIMTNYLNQLSQGRYLINSINFSARTTCSQTQDSIMSKLKRIKKGTYAADGDRTSIFFIDDLNMPSLEKYGAQPPIELLRSVIDHKFVYEPKENTIMEIKKSLLVGAFVPPGSGRNDVTTRLLRHFNIISIESFNDDLFRTIFHPVLEWHFDNHEQENDFHHYSPMMIIDATLHIYKRVLEIFLPTPSKSHYLFNSRDFSRVINGILLFKMGNLVHNDIRSEEIMHQNSMTLIRLWVHEVYRVFGDRLVDANDRG</sequence>
<dbReference type="InterPro" id="IPR042222">
    <property type="entry name" value="Dynein_2_N"/>
</dbReference>
<dbReference type="FunFam" id="3.40.50.300:FF:000044">
    <property type="entry name" value="Dynein heavy chain 5, axonemal"/>
    <property type="match status" value="1"/>
</dbReference>
<keyword evidence="8" id="KW-0243">Dynein</keyword>
<dbReference type="GO" id="GO:0030286">
    <property type="term" value="C:dynein complex"/>
    <property type="evidence" value="ECO:0007669"/>
    <property type="project" value="UniProtKB-KW"/>
</dbReference>
<dbReference type="FunFam" id="3.20.180.20:FF:000003">
    <property type="entry name" value="Dynein heavy chain 12, axonemal"/>
    <property type="match status" value="1"/>
</dbReference>
<dbReference type="InterPro" id="IPR043157">
    <property type="entry name" value="Dynein_AAA1S"/>
</dbReference>
<dbReference type="GO" id="GO:0005874">
    <property type="term" value="C:microtubule"/>
    <property type="evidence" value="ECO:0007669"/>
    <property type="project" value="UniProtKB-KW"/>
</dbReference>
<keyword evidence="17" id="KW-1185">Reference proteome</keyword>
<dbReference type="SUPFAM" id="SSF52540">
    <property type="entry name" value="P-loop containing nucleoside triphosphate hydrolases"/>
    <property type="match status" value="3"/>
</dbReference>
<dbReference type="FunFam" id="1.10.8.710:FF:000004">
    <property type="entry name" value="Dynein axonemal heavy chain 6"/>
    <property type="match status" value="1"/>
</dbReference>
<dbReference type="InterPro" id="IPR041466">
    <property type="entry name" value="Dynein_AAA5_ext"/>
</dbReference>
<name>A0A3M7RH43_BRAPC</name>
<dbReference type="Pfam" id="PF12775">
    <property type="entry name" value="AAA_7"/>
    <property type="match status" value="1"/>
</dbReference>
<keyword evidence="12" id="KW-0206">Cytoskeleton</keyword>
<keyword evidence="4" id="KW-0493">Microtubule</keyword>
<gene>
    <name evidence="16" type="ORF">BpHYR1_019285</name>
</gene>
<dbReference type="Pfam" id="PF17857">
    <property type="entry name" value="AAA_lid_1"/>
    <property type="match status" value="1"/>
</dbReference>
<dbReference type="InterPro" id="IPR003593">
    <property type="entry name" value="AAA+_ATPase"/>
</dbReference>
<keyword evidence="13" id="KW-0966">Cell projection</keyword>
<dbReference type="Gene3D" id="1.10.287.2620">
    <property type="match status" value="1"/>
</dbReference>
<organism evidence="16 17">
    <name type="scientific">Brachionus plicatilis</name>
    <name type="common">Marine rotifer</name>
    <name type="synonym">Brachionus muelleri</name>
    <dbReference type="NCBI Taxonomy" id="10195"/>
    <lineage>
        <taxon>Eukaryota</taxon>
        <taxon>Metazoa</taxon>
        <taxon>Spiralia</taxon>
        <taxon>Gnathifera</taxon>
        <taxon>Rotifera</taxon>
        <taxon>Eurotatoria</taxon>
        <taxon>Monogononta</taxon>
        <taxon>Pseudotrocha</taxon>
        <taxon>Ploima</taxon>
        <taxon>Brachionidae</taxon>
        <taxon>Brachionus</taxon>
    </lineage>
</organism>
<evidence type="ECO:0000256" key="10">
    <source>
        <dbReference type="ARBA" id="ARBA00023069"/>
    </source>
</evidence>
<evidence type="ECO:0000256" key="5">
    <source>
        <dbReference type="ARBA" id="ARBA00022737"/>
    </source>
</evidence>
<dbReference type="PANTHER" id="PTHR22878:SF72">
    <property type="entry name" value="DYNEIN HEAVY CHAIN 3, AXONEMAL"/>
    <property type="match status" value="1"/>
</dbReference>
<dbReference type="FunFam" id="1.20.58.1120:FF:000001">
    <property type="entry name" value="dynein heavy chain 2, axonemal"/>
    <property type="match status" value="1"/>
</dbReference>
<dbReference type="Gene3D" id="3.20.180.20">
    <property type="entry name" value="Dynein heavy chain, N-terminal domain 2"/>
    <property type="match status" value="1"/>
</dbReference>
<keyword evidence="3" id="KW-0963">Cytoplasm</keyword>
<keyword evidence="11" id="KW-0505">Motor protein</keyword>
<dbReference type="Gene3D" id="1.10.472.130">
    <property type="match status" value="1"/>
</dbReference>
<dbReference type="Gene3D" id="1.20.58.1120">
    <property type="match status" value="1"/>
</dbReference>
<dbReference type="GO" id="GO:0017111">
    <property type="term" value="F:ribonucleoside triphosphate phosphatase activity"/>
    <property type="evidence" value="ECO:0007669"/>
    <property type="project" value="UniProtKB-EC"/>
</dbReference>
<feature type="region of interest" description="Disordered" evidence="14">
    <location>
        <begin position="1"/>
        <end position="23"/>
    </location>
</feature>
<comment type="caution">
    <text evidence="16">The sequence shown here is derived from an EMBL/GenBank/DDBJ whole genome shotgun (WGS) entry which is preliminary data.</text>
</comment>
<evidence type="ECO:0000313" key="16">
    <source>
        <dbReference type="EMBL" id="RNA22871.1"/>
    </source>
</evidence>
<keyword evidence="6" id="KW-0547">Nucleotide-binding</keyword>
<evidence type="ECO:0000256" key="7">
    <source>
        <dbReference type="ARBA" id="ARBA00022840"/>
    </source>
</evidence>
<dbReference type="FunFam" id="1.20.140.100:FF:000004">
    <property type="entry name" value="Dynein axonemal heavy chain 6"/>
    <property type="match status" value="1"/>
</dbReference>
<evidence type="ECO:0000256" key="8">
    <source>
        <dbReference type="ARBA" id="ARBA00023017"/>
    </source>
</evidence>
<evidence type="ECO:0000256" key="11">
    <source>
        <dbReference type="ARBA" id="ARBA00023175"/>
    </source>
</evidence>
<dbReference type="Pfam" id="PF08393">
    <property type="entry name" value="DHC_N2"/>
    <property type="match status" value="1"/>
</dbReference>
<evidence type="ECO:0000256" key="6">
    <source>
        <dbReference type="ARBA" id="ARBA00022741"/>
    </source>
</evidence>
<reference evidence="16 17" key="1">
    <citation type="journal article" date="2018" name="Sci. Rep.">
        <title>Genomic signatures of local adaptation to the degree of environmental predictability in rotifers.</title>
        <authorList>
            <person name="Franch-Gras L."/>
            <person name="Hahn C."/>
            <person name="Garcia-Roger E.M."/>
            <person name="Carmona M.J."/>
            <person name="Serra M."/>
            <person name="Gomez A."/>
        </authorList>
    </citation>
    <scope>NUCLEOTIDE SEQUENCE [LARGE SCALE GENOMIC DNA]</scope>
    <source>
        <strain evidence="16">HYR1</strain>
    </source>
</reference>
<comment type="similarity">
    <text evidence="2">Belongs to the dynein heavy chain family.</text>
</comment>
<dbReference type="InterPro" id="IPR041589">
    <property type="entry name" value="DNAH3_AAA_lid_1"/>
</dbReference>
<dbReference type="Gene3D" id="1.20.140.100">
    <property type="entry name" value="Dynein heavy chain, N-terminal domain 2"/>
    <property type="match status" value="1"/>
</dbReference>
<dbReference type="Pfam" id="PF17852">
    <property type="entry name" value="Dynein_AAA_lid"/>
    <property type="match status" value="1"/>
</dbReference>
<evidence type="ECO:0000256" key="13">
    <source>
        <dbReference type="ARBA" id="ARBA00023273"/>
    </source>
</evidence>
<dbReference type="FunFam" id="3.40.50.300:FF:001328">
    <property type="entry name" value="Dynein heavy chain 6, axonemal"/>
    <property type="match status" value="1"/>
</dbReference>
<protein>
    <submittedName>
        <fullName evidence="16">Dynein heavy chain axonemal-like</fullName>
        <ecNumber evidence="16">3.6.1.15</ecNumber>
    </submittedName>
</protein>
<comment type="subcellular location">
    <subcellularLocation>
        <location evidence="1">Cytoplasm</location>
        <location evidence="1">Cytoskeleton</location>
        <location evidence="1">Cilium axoneme</location>
    </subcellularLocation>
</comment>
<dbReference type="STRING" id="10195.A0A3M7RH43"/>
<evidence type="ECO:0000256" key="14">
    <source>
        <dbReference type="SAM" id="MobiDB-lite"/>
    </source>
</evidence>
<evidence type="ECO:0000256" key="9">
    <source>
        <dbReference type="ARBA" id="ARBA00023054"/>
    </source>
</evidence>
<dbReference type="GO" id="GO:0005930">
    <property type="term" value="C:axoneme"/>
    <property type="evidence" value="ECO:0007669"/>
    <property type="project" value="UniProtKB-SubCell"/>
</dbReference>
<evidence type="ECO:0000259" key="15">
    <source>
        <dbReference type="SMART" id="SM00382"/>
    </source>
</evidence>
<keyword evidence="5" id="KW-0677">Repeat</keyword>
<dbReference type="Gene3D" id="1.20.920.30">
    <property type="match status" value="1"/>
</dbReference>
<feature type="domain" description="AAA+ ATPase" evidence="15">
    <location>
        <begin position="1414"/>
        <end position="1560"/>
    </location>
</feature>
<dbReference type="PANTHER" id="PTHR22878">
    <property type="entry name" value="DYNEIN HEAVY CHAIN 6, AXONEMAL-LIKE-RELATED"/>
    <property type="match status" value="1"/>
</dbReference>
<dbReference type="InterPro" id="IPR042228">
    <property type="entry name" value="Dynein_linker_3"/>
</dbReference>
<dbReference type="Gene3D" id="3.40.50.300">
    <property type="entry name" value="P-loop containing nucleotide triphosphate hydrolases"/>
    <property type="match status" value="3"/>
</dbReference>
<keyword evidence="16" id="KW-0378">Hydrolase</keyword>
<keyword evidence="9" id="KW-0175">Coiled coil</keyword>
<evidence type="ECO:0000256" key="4">
    <source>
        <dbReference type="ARBA" id="ARBA00022701"/>
    </source>
</evidence>
<feature type="domain" description="AAA+ ATPase" evidence="15">
    <location>
        <begin position="2074"/>
        <end position="2237"/>
    </location>
</feature>
<dbReference type="EMBL" id="REGN01003386">
    <property type="protein sequence ID" value="RNA22871.1"/>
    <property type="molecule type" value="Genomic_DNA"/>
</dbReference>
<proteinExistence type="inferred from homology"/>
<dbReference type="GO" id="GO:0051959">
    <property type="term" value="F:dynein light intermediate chain binding"/>
    <property type="evidence" value="ECO:0007669"/>
    <property type="project" value="InterPro"/>
</dbReference>
<dbReference type="GO" id="GO:0045505">
    <property type="term" value="F:dynein intermediate chain binding"/>
    <property type="evidence" value="ECO:0007669"/>
    <property type="project" value="InterPro"/>
</dbReference>
<dbReference type="FunFam" id="1.10.287.2620:FF:000002">
    <property type="entry name" value="Dynein heavy chain 2, axonemal"/>
    <property type="match status" value="1"/>
</dbReference>
<dbReference type="Gene3D" id="1.10.8.710">
    <property type="match status" value="1"/>
</dbReference>
<evidence type="ECO:0000313" key="17">
    <source>
        <dbReference type="Proteomes" id="UP000276133"/>
    </source>
</evidence>
<dbReference type="Pfam" id="PF12774">
    <property type="entry name" value="AAA_6"/>
    <property type="match status" value="1"/>
</dbReference>
<dbReference type="EC" id="3.6.1.15" evidence="16"/>
<dbReference type="Proteomes" id="UP000276133">
    <property type="component" value="Unassembled WGS sequence"/>
</dbReference>
<dbReference type="InterPro" id="IPR027417">
    <property type="entry name" value="P-loop_NTPase"/>
</dbReference>
<dbReference type="GO" id="GO:0005524">
    <property type="term" value="F:ATP binding"/>
    <property type="evidence" value="ECO:0007669"/>
    <property type="project" value="UniProtKB-KW"/>
</dbReference>